<dbReference type="CDD" id="cd04235">
    <property type="entry name" value="AAK_CK"/>
    <property type="match status" value="1"/>
</dbReference>
<dbReference type="InterPro" id="IPR001048">
    <property type="entry name" value="Asp/Glu/Uridylate_kinase"/>
</dbReference>
<comment type="similarity">
    <text evidence="1 5">Belongs to the carbamate kinase family.</text>
</comment>
<evidence type="ECO:0000256" key="2">
    <source>
        <dbReference type="ARBA" id="ARBA00020752"/>
    </source>
</evidence>
<evidence type="ECO:0000256" key="1">
    <source>
        <dbReference type="ARBA" id="ARBA00011066"/>
    </source>
</evidence>
<dbReference type="STRING" id="1673428.CPM_1714"/>
<dbReference type="EMBL" id="LT719092">
    <property type="protein sequence ID" value="SJK85500.1"/>
    <property type="molecule type" value="Genomic_DNA"/>
</dbReference>
<evidence type="ECO:0000256" key="5">
    <source>
        <dbReference type="PIRNR" id="PIRNR000723"/>
    </source>
</evidence>
<protein>
    <recommendedName>
        <fullName evidence="2 5">Carbamate kinase</fullName>
    </recommendedName>
</protein>
<dbReference type="GO" id="GO:0005829">
    <property type="term" value="C:cytosol"/>
    <property type="evidence" value="ECO:0007669"/>
    <property type="project" value="TreeGrafter"/>
</dbReference>
<evidence type="ECO:0000313" key="9">
    <source>
        <dbReference type="Proteomes" id="UP000187822"/>
    </source>
</evidence>
<reference evidence="9" key="2">
    <citation type="submission" date="2016-06" db="EMBL/GenBank/DDBJ databases">
        <authorList>
            <person name="Toshchakov V.S."/>
        </authorList>
    </citation>
    <scope>NUCLEOTIDE SEQUENCE [LARGE SCALE GENOMIC DNA]</scope>
    <source>
        <strain>PM4 (JCM 30641</strain>
        <strain evidence="9">\VKM B-2940)</strain>
    </source>
</reference>
<dbReference type="KEGG" id="cdiv:CPM_1714"/>
<dbReference type="Proteomes" id="UP000195607">
    <property type="component" value="Chromosome I"/>
</dbReference>
<name>A0A1N5WDG9_9ARCH</name>
<dbReference type="PANTHER" id="PTHR30409:SF1">
    <property type="entry name" value="CARBAMATE KINASE-RELATED"/>
    <property type="match status" value="1"/>
</dbReference>
<feature type="domain" description="Aspartate/glutamate/uridylate kinase" evidence="6">
    <location>
        <begin position="3"/>
        <end position="290"/>
    </location>
</feature>
<gene>
    <name evidence="8" type="ORF">CPM_1714</name>
    <name evidence="7" type="ORF">CSP5_1748</name>
</gene>
<evidence type="ECO:0000313" key="8">
    <source>
        <dbReference type="EMBL" id="SJK85500.1"/>
    </source>
</evidence>
<dbReference type="InterPro" id="IPR003964">
    <property type="entry name" value="Carb_kinase"/>
</dbReference>
<dbReference type="GO" id="GO:0019546">
    <property type="term" value="P:L-arginine deiminase pathway"/>
    <property type="evidence" value="ECO:0007669"/>
    <property type="project" value="TreeGrafter"/>
</dbReference>
<reference evidence="8" key="3">
    <citation type="submission" date="2016-06" db="EMBL/GenBank/DDBJ databases">
        <authorList>
            <person name="Olsen C.W."/>
            <person name="Carey S."/>
            <person name="Hinshaw L."/>
            <person name="Karasin A.I."/>
        </authorList>
    </citation>
    <scope>NUCLEOTIDE SEQUENCE [LARGE SCALE GENOMIC DNA]</scope>
    <source>
        <strain evidence="8">PM4</strain>
    </source>
</reference>
<dbReference type="InterPro" id="IPR036393">
    <property type="entry name" value="AceGlu_kinase-like_sf"/>
</dbReference>
<dbReference type="SUPFAM" id="SSF53633">
    <property type="entry name" value="Carbamate kinase-like"/>
    <property type="match status" value="1"/>
</dbReference>
<organism evidence="7 10">
    <name type="scientific">Cuniculiplasma divulgatum</name>
    <dbReference type="NCBI Taxonomy" id="1673428"/>
    <lineage>
        <taxon>Archaea</taxon>
        <taxon>Methanobacteriati</taxon>
        <taxon>Thermoplasmatota</taxon>
        <taxon>Thermoplasmata</taxon>
        <taxon>Thermoplasmatales</taxon>
        <taxon>Cuniculiplasmataceae</taxon>
        <taxon>Cuniculiplasma</taxon>
    </lineage>
</organism>
<evidence type="ECO:0000256" key="4">
    <source>
        <dbReference type="ARBA" id="ARBA00022777"/>
    </source>
</evidence>
<dbReference type="PRINTS" id="PR01469">
    <property type="entry name" value="CARBMTKINASE"/>
</dbReference>
<evidence type="ECO:0000256" key="3">
    <source>
        <dbReference type="ARBA" id="ARBA00022679"/>
    </source>
</evidence>
<reference evidence="7 10" key="1">
    <citation type="submission" date="2016-04" db="EMBL/GenBank/DDBJ databases">
        <authorList>
            <person name="Evans L.H."/>
            <person name="Alamgir A."/>
            <person name="Owens N."/>
            <person name="Weber N.D."/>
            <person name="Virtaneva K."/>
            <person name="Barbian K."/>
            <person name="Babar A."/>
            <person name="Rosenke K."/>
        </authorList>
    </citation>
    <scope>NUCLEOTIDE SEQUENCE [LARGE SCALE GENOMIC DNA]</scope>
    <source>
        <strain evidence="7">S5</strain>
        <strain evidence="10">S5(T) (JCM 30642 \VKM B-2941)</strain>
    </source>
</reference>
<dbReference type="Proteomes" id="UP000187822">
    <property type="component" value="Chromosome I"/>
</dbReference>
<dbReference type="Gene3D" id="3.40.1160.10">
    <property type="entry name" value="Acetylglutamate kinase-like"/>
    <property type="match status" value="1"/>
</dbReference>
<dbReference type="PANTHER" id="PTHR30409">
    <property type="entry name" value="CARBAMATE KINASE"/>
    <property type="match status" value="1"/>
</dbReference>
<dbReference type="NCBIfam" id="NF009007">
    <property type="entry name" value="PRK12352.1"/>
    <property type="match status" value="1"/>
</dbReference>
<evidence type="ECO:0000259" key="6">
    <source>
        <dbReference type="Pfam" id="PF00696"/>
    </source>
</evidence>
<evidence type="ECO:0000313" key="7">
    <source>
        <dbReference type="EMBL" id="SIM82577.1"/>
    </source>
</evidence>
<proteinExistence type="inferred from homology"/>
<dbReference type="EMBL" id="LT671858">
    <property type="protein sequence ID" value="SIM82577.1"/>
    <property type="molecule type" value="Genomic_DNA"/>
</dbReference>
<accession>A0A1N5WDG9</accession>
<dbReference type="OrthoDB" id="31128at2157"/>
<keyword evidence="9" id="KW-1185">Reference proteome</keyword>
<dbReference type="GO" id="GO:0008804">
    <property type="term" value="F:carbamate kinase activity"/>
    <property type="evidence" value="ECO:0007669"/>
    <property type="project" value="InterPro"/>
</dbReference>
<dbReference type="PIRSF" id="PIRSF000723">
    <property type="entry name" value="Carbamate_kin"/>
    <property type="match status" value="1"/>
</dbReference>
<keyword evidence="4 5" id="KW-0418">Kinase</keyword>
<sequence length="309" mass="33824">MSKIVIALGGNALMESGDSRDYETQVRRAVNAFESLTDIIVKEDVIITHGNGPQVGDLILRNQYTKELPPPMPMHTLGAMSQGLIGEILIEAYENVRSRYGIGKEAINILTRTIVDKNDRAFMNPTKPVGRVYSDQEYSELKNSTDWEFIRTEKGWRRCVPSPMPLDILEKNAILSSLNAGFLPICTGGGGVPVIKTGNYYSGVNAVIDKDLASYVLAHMLDAEEFVILTDVKNAFIDFGKSTQKAVNKVKLNEIKKYYDEGQFSTGSMGPKVLAAMSFVEHGGKVARIGSLKDANNVIEGTSGTIIQA</sequence>
<dbReference type="FunFam" id="3.40.1160.10:FF:000007">
    <property type="entry name" value="Carbamate kinase"/>
    <property type="match status" value="1"/>
</dbReference>
<keyword evidence="3 5" id="KW-0808">Transferase</keyword>
<dbReference type="AlphaFoldDB" id="A0A1N5WDG9"/>
<evidence type="ECO:0000313" key="10">
    <source>
        <dbReference type="Proteomes" id="UP000195607"/>
    </source>
</evidence>
<dbReference type="Pfam" id="PF00696">
    <property type="entry name" value="AA_kinase"/>
    <property type="match status" value="1"/>
</dbReference>